<dbReference type="PANTHER" id="PTHR47723">
    <property type="entry name" value="OS05G0353850 PROTEIN"/>
    <property type="match status" value="1"/>
</dbReference>
<dbReference type="EMBL" id="JANJYI010000007">
    <property type="protein sequence ID" value="KAK2642329.1"/>
    <property type="molecule type" value="Genomic_DNA"/>
</dbReference>
<dbReference type="PANTHER" id="PTHR47723:SF21">
    <property type="entry name" value="POLYNUCLEOTIDYL TRANSFERASE, RIBONUCLEASE H-LIKE SUPERFAMILY PROTEIN"/>
    <property type="match status" value="1"/>
</dbReference>
<feature type="domain" description="RNase H type-1" evidence="1">
    <location>
        <begin position="4"/>
        <end position="95"/>
    </location>
</feature>
<dbReference type="GO" id="GO:0003676">
    <property type="term" value="F:nucleic acid binding"/>
    <property type="evidence" value="ECO:0007669"/>
    <property type="project" value="InterPro"/>
</dbReference>
<dbReference type="Proteomes" id="UP001280121">
    <property type="component" value="Unassembled WGS sequence"/>
</dbReference>
<name>A0AAD9WSN1_9ROSI</name>
<gene>
    <name evidence="2" type="ORF">Ddye_024092</name>
</gene>
<dbReference type="InterPro" id="IPR002156">
    <property type="entry name" value="RNaseH_domain"/>
</dbReference>
<dbReference type="AlphaFoldDB" id="A0AAD9WSN1"/>
<comment type="caution">
    <text evidence="2">The sequence shown here is derived from an EMBL/GenBank/DDBJ whole genome shotgun (WGS) entry which is preliminary data.</text>
</comment>
<dbReference type="CDD" id="cd06222">
    <property type="entry name" value="RNase_H_like"/>
    <property type="match status" value="1"/>
</dbReference>
<dbReference type="Pfam" id="PF13456">
    <property type="entry name" value="RVT_3"/>
    <property type="match status" value="1"/>
</dbReference>
<keyword evidence="3" id="KW-1185">Reference proteome</keyword>
<organism evidence="2 3">
    <name type="scientific">Dipteronia dyeriana</name>
    <dbReference type="NCBI Taxonomy" id="168575"/>
    <lineage>
        <taxon>Eukaryota</taxon>
        <taxon>Viridiplantae</taxon>
        <taxon>Streptophyta</taxon>
        <taxon>Embryophyta</taxon>
        <taxon>Tracheophyta</taxon>
        <taxon>Spermatophyta</taxon>
        <taxon>Magnoliopsida</taxon>
        <taxon>eudicotyledons</taxon>
        <taxon>Gunneridae</taxon>
        <taxon>Pentapetalae</taxon>
        <taxon>rosids</taxon>
        <taxon>malvids</taxon>
        <taxon>Sapindales</taxon>
        <taxon>Sapindaceae</taxon>
        <taxon>Hippocastanoideae</taxon>
        <taxon>Acereae</taxon>
        <taxon>Dipteronia</taxon>
    </lineage>
</organism>
<reference evidence="2" key="1">
    <citation type="journal article" date="2023" name="Plant J.">
        <title>Genome sequences and population genomics provide insights into the demographic history, inbreeding, and mutation load of two 'living fossil' tree species of Dipteronia.</title>
        <authorList>
            <person name="Feng Y."/>
            <person name="Comes H.P."/>
            <person name="Chen J."/>
            <person name="Zhu S."/>
            <person name="Lu R."/>
            <person name="Zhang X."/>
            <person name="Li P."/>
            <person name="Qiu J."/>
            <person name="Olsen K.M."/>
            <person name="Qiu Y."/>
        </authorList>
    </citation>
    <scope>NUCLEOTIDE SEQUENCE</scope>
    <source>
        <strain evidence="2">KIB01</strain>
    </source>
</reference>
<evidence type="ECO:0000259" key="1">
    <source>
        <dbReference type="Pfam" id="PF13456"/>
    </source>
</evidence>
<accession>A0AAD9WSN1</accession>
<evidence type="ECO:0000313" key="2">
    <source>
        <dbReference type="EMBL" id="KAK2642329.1"/>
    </source>
</evidence>
<dbReference type="GO" id="GO:0004523">
    <property type="term" value="F:RNA-DNA hybrid ribonuclease activity"/>
    <property type="evidence" value="ECO:0007669"/>
    <property type="project" value="InterPro"/>
</dbReference>
<proteinExistence type="predicted"/>
<dbReference type="InterPro" id="IPR044730">
    <property type="entry name" value="RNase_H-like_dom_plant"/>
</dbReference>
<protein>
    <recommendedName>
        <fullName evidence="1">RNase H type-1 domain-containing protein</fullName>
    </recommendedName>
</protein>
<dbReference type="InterPro" id="IPR053151">
    <property type="entry name" value="RNase_H-like"/>
</dbReference>
<sequence length="123" mass="13217">MASSAQFVKADYSPQVVEAIAILRGLIIARDSGLLPCVVEFDALVVNFINSGVTPLSEVGLVIHDIILFLGNNCDCSISFVPRVANMTAHGLTKFSLSVDFLWMEDVVPCLASQILKDCSDVS</sequence>
<evidence type="ECO:0000313" key="3">
    <source>
        <dbReference type="Proteomes" id="UP001280121"/>
    </source>
</evidence>